<keyword evidence="3" id="KW-1185">Reference proteome</keyword>
<dbReference type="OrthoDB" id="5979581at2759"/>
<dbReference type="EMBL" id="BEGY01000107">
    <property type="protein sequence ID" value="GAX83803.1"/>
    <property type="molecule type" value="Genomic_DNA"/>
</dbReference>
<dbReference type="GO" id="GO:0005524">
    <property type="term" value="F:ATP binding"/>
    <property type="evidence" value="ECO:0007669"/>
    <property type="project" value="InterPro"/>
</dbReference>
<evidence type="ECO:0000259" key="1">
    <source>
        <dbReference type="PROSITE" id="PS50011"/>
    </source>
</evidence>
<gene>
    <name evidence="2" type="ORF">CEUSTIGMA_g11228.t1</name>
</gene>
<feature type="domain" description="Protein kinase" evidence="1">
    <location>
        <begin position="132"/>
        <end position="349"/>
    </location>
</feature>
<dbReference type="Gene3D" id="1.10.510.10">
    <property type="entry name" value="Transferase(Phosphotransferase) domain 1"/>
    <property type="match status" value="1"/>
</dbReference>
<accession>A0A250XLA1</accession>
<protein>
    <recommendedName>
        <fullName evidence="1">Protein kinase domain-containing protein</fullName>
    </recommendedName>
</protein>
<reference evidence="2 3" key="1">
    <citation type="submission" date="2017-08" db="EMBL/GenBank/DDBJ databases">
        <title>Acidophilic green algal genome provides insights into adaptation to an acidic environment.</title>
        <authorList>
            <person name="Hirooka S."/>
            <person name="Hirose Y."/>
            <person name="Kanesaki Y."/>
            <person name="Higuchi S."/>
            <person name="Fujiwara T."/>
            <person name="Onuma R."/>
            <person name="Era A."/>
            <person name="Ohbayashi R."/>
            <person name="Uzuka A."/>
            <person name="Nozaki H."/>
            <person name="Yoshikawa H."/>
            <person name="Miyagishima S.Y."/>
        </authorList>
    </citation>
    <scope>NUCLEOTIDE SEQUENCE [LARGE SCALE GENOMIC DNA]</scope>
    <source>
        <strain evidence="2 3">NIES-2499</strain>
    </source>
</reference>
<dbReference type="PROSITE" id="PS50011">
    <property type="entry name" value="PROTEIN_KINASE_DOM"/>
    <property type="match status" value="1"/>
</dbReference>
<sequence length="349" mass="37980">MYLGGCAPDLTLRLAGSPLCAFCTIAVIELQVSGDGEFNQSMFYVCSINAKDDLLEANPDRPFALCLLTNTEELQVFRASRTTTRASGSEFVFECSDLVYLCDYPHLILMFVLLMLLPEATSAGSIQGWEYIVQMFKLDASSFGQVAPELTTKNEVYIATSFLGSTKNSRVYGVKDGLKACKQHIKTVSAHLIQSFDAVLREIAQSGGHPSLPMLLDHDENQLLLVTEPVVTHLGGTFSFNTLKAILDALSHMHLNLRLVHRDIEPKHMGLDAQGLPCLIDVGSAASMDETTANEILSGARPYYSGTLLFASDEVLDGLESGCVCVPKAAQDMSRVHTSWCTLVLSKAS</sequence>
<dbReference type="Proteomes" id="UP000232323">
    <property type="component" value="Unassembled WGS sequence"/>
</dbReference>
<dbReference type="SUPFAM" id="SSF56112">
    <property type="entry name" value="Protein kinase-like (PK-like)"/>
    <property type="match status" value="1"/>
</dbReference>
<dbReference type="GO" id="GO:0004672">
    <property type="term" value="F:protein kinase activity"/>
    <property type="evidence" value="ECO:0007669"/>
    <property type="project" value="InterPro"/>
</dbReference>
<dbReference type="InterPro" id="IPR011009">
    <property type="entry name" value="Kinase-like_dom_sf"/>
</dbReference>
<dbReference type="InterPro" id="IPR000719">
    <property type="entry name" value="Prot_kinase_dom"/>
</dbReference>
<dbReference type="AlphaFoldDB" id="A0A250XLA1"/>
<evidence type="ECO:0000313" key="3">
    <source>
        <dbReference type="Proteomes" id="UP000232323"/>
    </source>
</evidence>
<name>A0A250XLA1_9CHLO</name>
<evidence type="ECO:0000313" key="2">
    <source>
        <dbReference type="EMBL" id="GAX83803.1"/>
    </source>
</evidence>
<proteinExistence type="predicted"/>
<organism evidence="2 3">
    <name type="scientific">Chlamydomonas eustigma</name>
    <dbReference type="NCBI Taxonomy" id="1157962"/>
    <lineage>
        <taxon>Eukaryota</taxon>
        <taxon>Viridiplantae</taxon>
        <taxon>Chlorophyta</taxon>
        <taxon>core chlorophytes</taxon>
        <taxon>Chlorophyceae</taxon>
        <taxon>CS clade</taxon>
        <taxon>Chlamydomonadales</taxon>
        <taxon>Chlamydomonadaceae</taxon>
        <taxon>Chlamydomonas</taxon>
    </lineage>
</organism>
<comment type="caution">
    <text evidence="2">The sequence shown here is derived from an EMBL/GenBank/DDBJ whole genome shotgun (WGS) entry which is preliminary data.</text>
</comment>